<dbReference type="AlphaFoldDB" id="A0A0A2GYC1"/>
<name>A0A0A2GYC1_9FLAO</name>
<gene>
    <name evidence="4" type="ORF">NV36_11135</name>
</gene>
<protein>
    <recommendedName>
        <fullName evidence="6">DUF5667 domain-containing protein</fullName>
    </recommendedName>
</protein>
<dbReference type="RefSeq" id="WP_035327281.1">
    <property type="nucleotide sequence ID" value="NZ_CP015125.1"/>
</dbReference>
<evidence type="ECO:0008006" key="6">
    <source>
        <dbReference type="Google" id="ProtNLM"/>
    </source>
</evidence>
<proteinExistence type="predicted"/>
<keyword evidence="5" id="KW-1185">Reference proteome</keyword>
<keyword evidence="1" id="KW-0175">Coiled coil</keyword>
<dbReference type="EMBL" id="JSAQ01000001">
    <property type="protein sequence ID" value="KGO07331.1"/>
    <property type="molecule type" value="Genomic_DNA"/>
</dbReference>
<comment type="caution">
    <text evidence="4">The sequence shown here is derived from an EMBL/GenBank/DDBJ whole genome shotgun (WGS) entry which is preliminary data.</text>
</comment>
<dbReference type="PATRIC" id="fig|1300343.5.peg.1114"/>
<feature type="signal peptide" evidence="3">
    <location>
        <begin position="1"/>
        <end position="20"/>
    </location>
</feature>
<dbReference type="Proteomes" id="UP000030140">
    <property type="component" value="Unassembled WGS sequence"/>
</dbReference>
<reference evidence="4 5" key="1">
    <citation type="submission" date="2014-10" db="EMBL/GenBank/DDBJ databases">
        <title>Draft genome sequence of the proteorhodopsin-containing marine bacterium Dokdonia donghaensis.</title>
        <authorList>
            <person name="Gomez-Consarnau L."/>
            <person name="Gonzalez J.M."/>
            <person name="Riedel T."/>
            <person name="Jaenicke S."/>
            <person name="Wagner-Doebler I."/>
            <person name="Fuhrman J.A."/>
        </authorList>
    </citation>
    <scope>NUCLEOTIDE SEQUENCE [LARGE SCALE GENOMIC DNA]</scope>
    <source>
        <strain evidence="4 5">DSW-1</strain>
    </source>
</reference>
<evidence type="ECO:0000256" key="1">
    <source>
        <dbReference type="SAM" id="Coils"/>
    </source>
</evidence>
<sequence>MKKTIITSLFAIAIATGIQAQTETMAVNNTPVEMNGTQDDINETGVVGISGWTSFNELSSQMYKLKGANYFNTIKMIRAMEPTVMSLEATKPMWMNTEEINEDVADFKKEYMELTSEMSVDNDEFRENLEEISEQYEDLREEAMETFIDYRKNVMDGNEEYKEEIEKNHSKMMNGKDGQEEYKEETKNLKKIRDGKTNQ</sequence>
<evidence type="ECO:0000256" key="3">
    <source>
        <dbReference type="SAM" id="SignalP"/>
    </source>
</evidence>
<feature type="compositionally biased region" description="Basic and acidic residues" evidence="2">
    <location>
        <begin position="177"/>
        <end position="199"/>
    </location>
</feature>
<evidence type="ECO:0000313" key="5">
    <source>
        <dbReference type="Proteomes" id="UP000030140"/>
    </source>
</evidence>
<keyword evidence="3" id="KW-0732">Signal</keyword>
<feature type="coiled-coil region" evidence="1">
    <location>
        <begin position="97"/>
        <end position="149"/>
    </location>
</feature>
<feature type="chain" id="PRO_5001987926" description="DUF5667 domain-containing protein" evidence="3">
    <location>
        <begin position="21"/>
        <end position="199"/>
    </location>
</feature>
<dbReference type="OrthoDB" id="1144672at2"/>
<evidence type="ECO:0000256" key="2">
    <source>
        <dbReference type="SAM" id="MobiDB-lite"/>
    </source>
</evidence>
<evidence type="ECO:0000313" key="4">
    <source>
        <dbReference type="EMBL" id="KGO07331.1"/>
    </source>
</evidence>
<accession>A0A0A2GYC1</accession>
<dbReference type="KEGG" id="ddo:I597_1101"/>
<organism evidence="4 5">
    <name type="scientific">Dokdonia donghaensis DSW-1</name>
    <dbReference type="NCBI Taxonomy" id="1300343"/>
    <lineage>
        <taxon>Bacteria</taxon>
        <taxon>Pseudomonadati</taxon>
        <taxon>Bacteroidota</taxon>
        <taxon>Flavobacteriia</taxon>
        <taxon>Flavobacteriales</taxon>
        <taxon>Flavobacteriaceae</taxon>
        <taxon>Dokdonia</taxon>
    </lineage>
</organism>
<feature type="region of interest" description="Disordered" evidence="2">
    <location>
        <begin position="162"/>
        <end position="199"/>
    </location>
</feature>